<evidence type="ECO:0000259" key="12">
    <source>
        <dbReference type="Pfam" id="PF01225"/>
    </source>
</evidence>
<gene>
    <name evidence="10" type="primary">murF</name>
    <name evidence="15" type="ORF">JK636_19775</name>
</gene>
<sequence>MEKLTLKEIIQAVDGEFLKEGKEVIYEAVSTDTRSIEKNSIFIALRGSNFNGNNYAVEASEKGAKICIIDEIAFRIEDFSDEVSVIKVKDTKQALLSLAEYYRSKLSIKVIGITGSTGKTSTKDIVAAVLSSKYKVFKTKGNFNNEIGLPLMIFKLDNEYDVAVLEMGMSNFGEIHNLAKTARPDIAIITNIGVSHIEYLKSRENILKAKMEITDFFEGNNSLIINSDNDLLKELNNLTFNLIRIGTEDKNIDFKADEIILKENYINFRIIDKYGFESPEFTVNIPGKHNVLNTLLAVACGKLLGLSYEQMIDGIKSLEFTSMRLDIVKGSKFTIIDDSYNASPDSMKAAIDVLLNFKGNRKIAVLGTMKELGNMSYELHKDIGRYAKEKDIDLLIVSGEFTEAYIKGFEDIKKVLSYEDNERICDFLKNDIEKNDVILVKASRSMKFEKIVNNLKVINS</sequence>
<comment type="pathway">
    <text evidence="10 11">Cell wall biogenesis; peptidoglycan biosynthesis.</text>
</comment>
<keyword evidence="1 10" id="KW-0963">Cytoplasm</keyword>
<keyword evidence="2 10" id="KW-0436">Ligase</keyword>
<dbReference type="HAMAP" id="MF_02019">
    <property type="entry name" value="MurF"/>
    <property type="match status" value="1"/>
</dbReference>
<reference evidence="15 16" key="1">
    <citation type="submission" date="2021-01" db="EMBL/GenBank/DDBJ databases">
        <title>Genome public.</title>
        <authorList>
            <person name="Liu C."/>
            <person name="Sun Q."/>
        </authorList>
    </citation>
    <scope>NUCLEOTIDE SEQUENCE [LARGE SCALE GENOMIC DNA]</scope>
    <source>
        <strain evidence="15 16">YIM B02515</strain>
    </source>
</reference>
<dbReference type="InterPro" id="IPR013221">
    <property type="entry name" value="Mur_ligase_cen"/>
</dbReference>
<dbReference type="InterPro" id="IPR035911">
    <property type="entry name" value="MurE/MurF_N"/>
</dbReference>
<keyword evidence="6 10" id="KW-0133">Cell shape</keyword>
<evidence type="ECO:0000256" key="10">
    <source>
        <dbReference type="HAMAP-Rule" id="MF_02019"/>
    </source>
</evidence>
<evidence type="ECO:0000256" key="8">
    <source>
        <dbReference type="ARBA" id="ARBA00023306"/>
    </source>
</evidence>
<keyword evidence="3 10" id="KW-0132">Cell division</keyword>
<keyword evidence="8 10" id="KW-0131">Cell cycle</keyword>
<dbReference type="Gene3D" id="3.40.1190.10">
    <property type="entry name" value="Mur-like, catalytic domain"/>
    <property type="match status" value="1"/>
</dbReference>
<feature type="binding site" evidence="10">
    <location>
        <begin position="115"/>
        <end position="121"/>
    </location>
    <ligand>
        <name>ATP</name>
        <dbReference type="ChEBI" id="CHEBI:30616"/>
    </ligand>
</feature>
<comment type="catalytic activity">
    <reaction evidence="10 11">
        <text>D-alanyl-D-alanine + UDP-N-acetyl-alpha-D-muramoyl-L-alanyl-gamma-D-glutamyl-meso-2,6-diaminopimelate + ATP = UDP-N-acetyl-alpha-D-muramoyl-L-alanyl-gamma-D-glutamyl-meso-2,6-diaminopimeloyl-D-alanyl-D-alanine + ADP + phosphate + H(+)</text>
        <dbReference type="Rhea" id="RHEA:28374"/>
        <dbReference type="ChEBI" id="CHEBI:15378"/>
        <dbReference type="ChEBI" id="CHEBI:30616"/>
        <dbReference type="ChEBI" id="CHEBI:43474"/>
        <dbReference type="ChEBI" id="CHEBI:57822"/>
        <dbReference type="ChEBI" id="CHEBI:61386"/>
        <dbReference type="ChEBI" id="CHEBI:83905"/>
        <dbReference type="ChEBI" id="CHEBI:456216"/>
        <dbReference type="EC" id="6.3.2.10"/>
    </reaction>
</comment>
<dbReference type="InterPro" id="IPR004101">
    <property type="entry name" value="Mur_ligase_C"/>
</dbReference>
<keyword evidence="4 10" id="KW-0547">Nucleotide-binding</keyword>
<evidence type="ECO:0000313" key="15">
    <source>
        <dbReference type="EMBL" id="MBL4937953.1"/>
    </source>
</evidence>
<evidence type="ECO:0000259" key="14">
    <source>
        <dbReference type="Pfam" id="PF08245"/>
    </source>
</evidence>
<evidence type="ECO:0000259" key="13">
    <source>
        <dbReference type="Pfam" id="PF02875"/>
    </source>
</evidence>
<evidence type="ECO:0000256" key="4">
    <source>
        <dbReference type="ARBA" id="ARBA00022741"/>
    </source>
</evidence>
<keyword evidence="5 10" id="KW-0067">ATP-binding</keyword>
<comment type="function">
    <text evidence="10 11">Involved in cell wall formation. Catalyzes the final step in the synthesis of UDP-N-acetylmuramoyl-pentapeptide, the precursor of murein.</text>
</comment>
<feature type="domain" description="Mur ligase N-terminal catalytic" evidence="12">
    <location>
        <begin position="27"/>
        <end position="102"/>
    </location>
</feature>
<organism evidence="15 16">
    <name type="scientific">Clostridium rhizosphaerae</name>
    <dbReference type="NCBI Taxonomy" id="2803861"/>
    <lineage>
        <taxon>Bacteria</taxon>
        <taxon>Bacillati</taxon>
        <taxon>Bacillota</taxon>
        <taxon>Clostridia</taxon>
        <taxon>Eubacteriales</taxon>
        <taxon>Clostridiaceae</taxon>
        <taxon>Clostridium</taxon>
    </lineage>
</organism>
<comment type="similarity">
    <text evidence="10">Belongs to the MurCDEF family. MurF subfamily.</text>
</comment>
<dbReference type="Pfam" id="PF01225">
    <property type="entry name" value="Mur_ligase"/>
    <property type="match status" value="1"/>
</dbReference>
<dbReference type="SUPFAM" id="SSF53244">
    <property type="entry name" value="MurD-like peptide ligases, peptide-binding domain"/>
    <property type="match status" value="1"/>
</dbReference>
<evidence type="ECO:0000313" key="16">
    <source>
        <dbReference type="Proteomes" id="UP000632377"/>
    </source>
</evidence>
<evidence type="ECO:0000256" key="2">
    <source>
        <dbReference type="ARBA" id="ARBA00022598"/>
    </source>
</evidence>
<dbReference type="EMBL" id="JAESWC010000018">
    <property type="protein sequence ID" value="MBL4937953.1"/>
    <property type="molecule type" value="Genomic_DNA"/>
</dbReference>
<dbReference type="RefSeq" id="WP_202750693.1">
    <property type="nucleotide sequence ID" value="NZ_JAESWC010000018.1"/>
</dbReference>
<evidence type="ECO:0000256" key="5">
    <source>
        <dbReference type="ARBA" id="ARBA00022840"/>
    </source>
</evidence>
<protein>
    <recommendedName>
        <fullName evidence="10 11">UDP-N-acetylmuramoyl-tripeptide--D-alanyl-D-alanine ligase</fullName>
        <ecNumber evidence="10 11">6.3.2.10</ecNumber>
    </recommendedName>
    <alternativeName>
        <fullName evidence="10">D-alanyl-D-alanine-adding enzyme</fullName>
    </alternativeName>
</protein>
<dbReference type="Gene3D" id="3.90.190.20">
    <property type="entry name" value="Mur ligase, C-terminal domain"/>
    <property type="match status" value="1"/>
</dbReference>
<dbReference type="Gene3D" id="3.40.1390.10">
    <property type="entry name" value="MurE/MurF, N-terminal domain"/>
    <property type="match status" value="1"/>
</dbReference>
<feature type="domain" description="Mur ligase central" evidence="14">
    <location>
        <begin position="113"/>
        <end position="300"/>
    </location>
</feature>
<dbReference type="InterPro" id="IPR000713">
    <property type="entry name" value="Mur_ligase_N"/>
</dbReference>
<dbReference type="SUPFAM" id="SSF53623">
    <property type="entry name" value="MurD-like peptide ligases, catalytic domain"/>
    <property type="match status" value="1"/>
</dbReference>
<dbReference type="PANTHER" id="PTHR43024:SF1">
    <property type="entry name" value="UDP-N-ACETYLMURAMOYL-TRIPEPTIDE--D-ALANYL-D-ALANINE LIGASE"/>
    <property type="match status" value="1"/>
</dbReference>
<dbReference type="EC" id="6.3.2.10" evidence="10 11"/>
<dbReference type="PANTHER" id="PTHR43024">
    <property type="entry name" value="UDP-N-ACETYLMURAMOYL-TRIPEPTIDE--D-ALANYL-D-ALANINE LIGASE"/>
    <property type="match status" value="1"/>
</dbReference>
<keyword evidence="7 10" id="KW-0573">Peptidoglycan synthesis</keyword>
<dbReference type="SUPFAM" id="SSF63418">
    <property type="entry name" value="MurE/MurF N-terminal domain"/>
    <property type="match status" value="1"/>
</dbReference>
<dbReference type="Proteomes" id="UP000632377">
    <property type="component" value="Unassembled WGS sequence"/>
</dbReference>
<accession>A0ABS1TF12</accession>
<dbReference type="InterPro" id="IPR005863">
    <property type="entry name" value="UDP-N-AcMur_synth"/>
</dbReference>
<feature type="domain" description="Mur ligase C-terminal" evidence="13">
    <location>
        <begin position="323"/>
        <end position="444"/>
    </location>
</feature>
<comment type="subcellular location">
    <subcellularLocation>
        <location evidence="10 11">Cytoplasm</location>
    </subcellularLocation>
</comment>
<dbReference type="InterPro" id="IPR051046">
    <property type="entry name" value="MurCDEF_CellWall_CoF430Synth"/>
</dbReference>
<keyword evidence="16" id="KW-1185">Reference proteome</keyword>
<name>A0ABS1TF12_9CLOT</name>
<keyword evidence="9 10" id="KW-0961">Cell wall biogenesis/degradation</keyword>
<evidence type="ECO:0000256" key="9">
    <source>
        <dbReference type="ARBA" id="ARBA00023316"/>
    </source>
</evidence>
<dbReference type="Pfam" id="PF02875">
    <property type="entry name" value="Mur_ligase_C"/>
    <property type="match status" value="1"/>
</dbReference>
<dbReference type="GO" id="GO:0016874">
    <property type="term" value="F:ligase activity"/>
    <property type="evidence" value="ECO:0007669"/>
    <property type="project" value="UniProtKB-KW"/>
</dbReference>
<proteinExistence type="inferred from homology"/>
<evidence type="ECO:0000256" key="11">
    <source>
        <dbReference type="RuleBase" id="RU004136"/>
    </source>
</evidence>
<evidence type="ECO:0000256" key="3">
    <source>
        <dbReference type="ARBA" id="ARBA00022618"/>
    </source>
</evidence>
<dbReference type="InterPro" id="IPR036615">
    <property type="entry name" value="Mur_ligase_C_dom_sf"/>
</dbReference>
<evidence type="ECO:0000256" key="6">
    <source>
        <dbReference type="ARBA" id="ARBA00022960"/>
    </source>
</evidence>
<evidence type="ECO:0000256" key="1">
    <source>
        <dbReference type="ARBA" id="ARBA00022490"/>
    </source>
</evidence>
<dbReference type="Pfam" id="PF08245">
    <property type="entry name" value="Mur_ligase_M"/>
    <property type="match status" value="1"/>
</dbReference>
<comment type="caution">
    <text evidence="15">The sequence shown here is derived from an EMBL/GenBank/DDBJ whole genome shotgun (WGS) entry which is preliminary data.</text>
</comment>
<dbReference type="InterPro" id="IPR036565">
    <property type="entry name" value="Mur-like_cat_sf"/>
</dbReference>
<dbReference type="NCBIfam" id="TIGR01143">
    <property type="entry name" value="murF"/>
    <property type="match status" value="1"/>
</dbReference>
<evidence type="ECO:0000256" key="7">
    <source>
        <dbReference type="ARBA" id="ARBA00022984"/>
    </source>
</evidence>